<dbReference type="Proteomes" id="UP001235939">
    <property type="component" value="Chromosome 13"/>
</dbReference>
<name>A0ABY6L4T8_9ARAC</name>
<feature type="compositionally biased region" description="Polar residues" evidence="1">
    <location>
        <begin position="93"/>
        <end position="103"/>
    </location>
</feature>
<gene>
    <name evidence="2" type="ORF">LAZ67_13002860</name>
</gene>
<reference evidence="2 3" key="1">
    <citation type="submission" date="2022-01" db="EMBL/GenBank/DDBJ databases">
        <title>A chromosomal length assembly of Cordylochernes scorpioides.</title>
        <authorList>
            <person name="Zeh D."/>
            <person name="Zeh J."/>
        </authorList>
    </citation>
    <scope>NUCLEOTIDE SEQUENCE [LARGE SCALE GENOMIC DNA]</scope>
    <source>
        <strain evidence="2">IN4F17</strain>
        <tissue evidence="2">Whole Body</tissue>
    </source>
</reference>
<evidence type="ECO:0000256" key="1">
    <source>
        <dbReference type="SAM" id="MobiDB-lite"/>
    </source>
</evidence>
<evidence type="ECO:0000313" key="3">
    <source>
        <dbReference type="Proteomes" id="UP001235939"/>
    </source>
</evidence>
<accession>A0ABY6L4T8</accession>
<keyword evidence="3" id="KW-1185">Reference proteome</keyword>
<feature type="region of interest" description="Disordered" evidence="1">
    <location>
        <begin position="72"/>
        <end position="103"/>
    </location>
</feature>
<proteinExistence type="predicted"/>
<feature type="compositionally biased region" description="Basic and acidic residues" evidence="1">
    <location>
        <begin position="79"/>
        <end position="92"/>
    </location>
</feature>
<evidence type="ECO:0000313" key="2">
    <source>
        <dbReference type="EMBL" id="UYV76150.1"/>
    </source>
</evidence>
<sequence length="140" mass="16222">MDAAPGNTLACIRFTKQDFWKRLLLIIKQLEEHGLIEFASSLETKQTWVKKLREVVQETYFGTALNSLAKTPVSHSNRSSRDMDESMDEERGSLTSFGSSNTTDSEKVGFPRCWLDMVHTYWIDRGQLEKRQKSYRMSHV</sequence>
<protein>
    <submittedName>
        <fullName evidence="2">TRIO</fullName>
    </submittedName>
</protein>
<dbReference type="EMBL" id="CP092875">
    <property type="protein sequence ID" value="UYV76150.1"/>
    <property type="molecule type" value="Genomic_DNA"/>
</dbReference>
<organism evidence="2 3">
    <name type="scientific">Cordylochernes scorpioides</name>
    <dbReference type="NCBI Taxonomy" id="51811"/>
    <lineage>
        <taxon>Eukaryota</taxon>
        <taxon>Metazoa</taxon>
        <taxon>Ecdysozoa</taxon>
        <taxon>Arthropoda</taxon>
        <taxon>Chelicerata</taxon>
        <taxon>Arachnida</taxon>
        <taxon>Pseudoscorpiones</taxon>
        <taxon>Cheliferoidea</taxon>
        <taxon>Chernetidae</taxon>
        <taxon>Cordylochernes</taxon>
    </lineage>
</organism>